<keyword evidence="3" id="KW-1185">Reference proteome</keyword>
<protein>
    <submittedName>
        <fullName evidence="2">Adenine phosphoribosyltransferase</fullName>
    </submittedName>
</protein>
<dbReference type="InterPro" id="IPR029057">
    <property type="entry name" value="PRTase-like"/>
</dbReference>
<sequence length="184" mass="20289">MSETYKMNIAGLTRELPLVQVALDLKIASFVILGDAEIVEATAPLLIKKLPKVELLVTAEAKGIPLVCEMARLLHMPRYIVVRKSHKPYMHRPLESDVVSITTQKRQTLYLDHQDALLLSGKRVALIDDVISTGSSLKALETIVNKAGGEVVAKAAVLAEGDAAEREDIHFIEKLPLFPHHLEN</sequence>
<proteinExistence type="predicted"/>
<dbReference type="EMBL" id="SNYJ01000013">
    <property type="protein sequence ID" value="TDQ37399.1"/>
    <property type="molecule type" value="Genomic_DNA"/>
</dbReference>
<gene>
    <name evidence="2" type="ORF">EV213_11333</name>
</gene>
<keyword evidence="2" id="KW-0808">Transferase</keyword>
<name>A0A4R6TZA5_9BACI</name>
<dbReference type="Gene3D" id="3.40.50.2020">
    <property type="match status" value="1"/>
</dbReference>
<dbReference type="SUPFAM" id="SSF53271">
    <property type="entry name" value="PRTase-like"/>
    <property type="match status" value="1"/>
</dbReference>
<dbReference type="InterPro" id="IPR000836">
    <property type="entry name" value="PRTase_dom"/>
</dbReference>
<dbReference type="NCBIfam" id="NF005592">
    <property type="entry name" value="PRK07322.1"/>
    <property type="match status" value="1"/>
</dbReference>
<accession>A0A4R6TZA5</accession>
<evidence type="ECO:0000313" key="2">
    <source>
        <dbReference type="EMBL" id="TDQ37399.1"/>
    </source>
</evidence>
<comment type="caution">
    <text evidence="2">The sequence shown here is derived from an EMBL/GenBank/DDBJ whole genome shotgun (WGS) entry which is preliminary data.</text>
</comment>
<dbReference type="RefSeq" id="WP_243740177.1">
    <property type="nucleotide sequence ID" value="NZ_SNYJ01000013.1"/>
</dbReference>
<evidence type="ECO:0000313" key="3">
    <source>
        <dbReference type="Proteomes" id="UP000295632"/>
    </source>
</evidence>
<dbReference type="AlphaFoldDB" id="A0A4R6TZA5"/>
<reference evidence="2 3" key="1">
    <citation type="submission" date="2019-03" db="EMBL/GenBank/DDBJ databases">
        <title>Genomic Encyclopedia of Type Strains, Phase IV (KMG-IV): sequencing the most valuable type-strain genomes for metagenomic binning, comparative biology and taxonomic classification.</title>
        <authorList>
            <person name="Goeker M."/>
        </authorList>
    </citation>
    <scope>NUCLEOTIDE SEQUENCE [LARGE SCALE GENOMIC DNA]</scope>
    <source>
        <strain evidence="2 3">DSM 28697</strain>
    </source>
</reference>
<organism evidence="2 3">
    <name type="scientific">Aureibacillus halotolerans</name>
    <dbReference type="NCBI Taxonomy" id="1508390"/>
    <lineage>
        <taxon>Bacteria</taxon>
        <taxon>Bacillati</taxon>
        <taxon>Bacillota</taxon>
        <taxon>Bacilli</taxon>
        <taxon>Bacillales</taxon>
        <taxon>Bacillaceae</taxon>
        <taxon>Aureibacillus</taxon>
    </lineage>
</organism>
<dbReference type="Pfam" id="PF00156">
    <property type="entry name" value="Pribosyltran"/>
    <property type="match status" value="1"/>
</dbReference>
<dbReference type="CDD" id="cd06223">
    <property type="entry name" value="PRTases_typeI"/>
    <property type="match status" value="1"/>
</dbReference>
<feature type="domain" description="Phosphoribosyltransferase" evidence="1">
    <location>
        <begin position="55"/>
        <end position="170"/>
    </location>
</feature>
<dbReference type="PANTHER" id="PTHR43218:SF1">
    <property type="entry name" value="PHOSPHORIBOSYLTRANSFERASE"/>
    <property type="match status" value="1"/>
</dbReference>
<dbReference type="GO" id="GO:0016757">
    <property type="term" value="F:glycosyltransferase activity"/>
    <property type="evidence" value="ECO:0007669"/>
    <property type="project" value="UniProtKB-KW"/>
</dbReference>
<dbReference type="PANTHER" id="PTHR43218">
    <property type="entry name" value="PHOSPHORIBOSYLTRANSFERASE-RELATED"/>
    <property type="match status" value="1"/>
</dbReference>
<keyword evidence="2" id="KW-0328">Glycosyltransferase</keyword>
<evidence type="ECO:0000259" key="1">
    <source>
        <dbReference type="Pfam" id="PF00156"/>
    </source>
</evidence>
<dbReference type="Proteomes" id="UP000295632">
    <property type="component" value="Unassembled WGS sequence"/>
</dbReference>